<protein>
    <submittedName>
        <fullName evidence="2">Uncharacterized protein</fullName>
    </submittedName>
</protein>
<dbReference type="EMBL" id="MSFI01000002">
    <property type="protein sequence ID" value="OMP68415.1"/>
    <property type="molecule type" value="Genomic_DNA"/>
</dbReference>
<feature type="transmembrane region" description="Helical" evidence="1">
    <location>
        <begin position="82"/>
        <end position="102"/>
    </location>
</feature>
<organism evidence="2 3">
    <name type="scientific">Domibacillus epiphyticus</name>
    <dbReference type="NCBI Taxonomy" id="1714355"/>
    <lineage>
        <taxon>Bacteria</taxon>
        <taxon>Bacillati</taxon>
        <taxon>Bacillota</taxon>
        <taxon>Bacilli</taxon>
        <taxon>Bacillales</taxon>
        <taxon>Bacillaceae</taxon>
        <taxon>Domibacillus</taxon>
    </lineage>
</organism>
<feature type="transmembrane region" description="Helical" evidence="1">
    <location>
        <begin position="108"/>
        <end position="129"/>
    </location>
</feature>
<gene>
    <name evidence="2" type="ORF">BTO28_01995</name>
</gene>
<evidence type="ECO:0000313" key="2">
    <source>
        <dbReference type="EMBL" id="OMP68415.1"/>
    </source>
</evidence>
<name>A0A1V2ABN9_9BACI</name>
<sequence length="157" mass="17161">MTRTLNLISALGATLVFALIYAHGFFLGGFTTDSWNGNGYSLYGYVFSTLVVTALVTLICMAAYGLEILLFKAVSFKHKKRAGLVFYLFIGIAVGAGLSLFYLPFDEFSYFLTTATVLTTVGSILFYLIKTFVNSAVLKKILAFSPVVAIVLLYVLN</sequence>
<dbReference type="Proteomes" id="UP000188613">
    <property type="component" value="Unassembled WGS sequence"/>
</dbReference>
<keyword evidence="1" id="KW-0472">Membrane</keyword>
<evidence type="ECO:0000256" key="1">
    <source>
        <dbReference type="SAM" id="Phobius"/>
    </source>
</evidence>
<keyword evidence="3" id="KW-1185">Reference proteome</keyword>
<feature type="transmembrane region" description="Helical" evidence="1">
    <location>
        <begin position="42"/>
        <end position="70"/>
    </location>
</feature>
<proteinExistence type="predicted"/>
<feature type="transmembrane region" description="Helical" evidence="1">
    <location>
        <begin position="7"/>
        <end position="30"/>
    </location>
</feature>
<evidence type="ECO:0000313" key="3">
    <source>
        <dbReference type="Proteomes" id="UP000188613"/>
    </source>
</evidence>
<keyword evidence="1" id="KW-1133">Transmembrane helix</keyword>
<reference evidence="2 3" key="1">
    <citation type="submission" date="2016-12" db="EMBL/GenBank/DDBJ databases">
        <title>Domibacillus sp. SAB 38T whole genome sequencing.</title>
        <authorList>
            <person name="Verma A."/>
            <person name="Ojha A.K."/>
            <person name="Krishnamurthi S."/>
        </authorList>
    </citation>
    <scope>NUCLEOTIDE SEQUENCE [LARGE SCALE GENOMIC DNA]</scope>
    <source>
        <strain evidence="2 3">SAB 38</strain>
    </source>
</reference>
<accession>A0A1V2ABN9</accession>
<dbReference type="AlphaFoldDB" id="A0A1V2ABN9"/>
<comment type="caution">
    <text evidence="2">The sequence shown here is derived from an EMBL/GenBank/DDBJ whole genome shotgun (WGS) entry which is preliminary data.</text>
</comment>
<dbReference type="OrthoDB" id="9876579at2"/>
<feature type="transmembrane region" description="Helical" evidence="1">
    <location>
        <begin position="141"/>
        <end position="156"/>
    </location>
</feature>
<dbReference type="RefSeq" id="WP_076763570.1">
    <property type="nucleotide sequence ID" value="NZ_MSFI01000002.1"/>
</dbReference>
<keyword evidence="1" id="KW-0812">Transmembrane</keyword>